<evidence type="ECO:0000313" key="1">
    <source>
        <dbReference type="EMBL" id="UOR12190.1"/>
    </source>
</evidence>
<evidence type="ECO:0000313" key="2">
    <source>
        <dbReference type="Proteomes" id="UP000830326"/>
    </source>
</evidence>
<dbReference type="RefSeq" id="WP_245032818.1">
    <property type="nucleotide sequence ID" value="NZ_CP095075.1"/>
</dbReference>
<gene>
    <name evidence="1" type="ORF">MUO15_01230</name>
</gene>
<protein>
    <recommendedName>
        <fullName evidence="3">YopX protein domain-containing protein</fullName>
    </recommendedName>
</protein>
<name>A0ABY4HBB3_9BACI</name>
<reference evidence="1" key="1">
    <citation type="submission" date="2022-04" db="EMBL/GenBank/DDBJ databases">
        <title>Halobacillus sp. isolated from saltern.</title>
        <authorList>
            <person name="Won M."/>
            <person name="Lee C.-M."/>
            <person name="Woen H.-Y."/>
            <person name="Kwon S.-W."/>
        </authorList>
    </citation>
    <scope>NUCLEOTIDE SEQUENCE</scope>
    <source>
        <strain evidence="1">SSHM10-5</strain>
    </source>
</reference>
<accession>A0ABY4HBB3</accession>
<dbReference type="EMBL" id="CP095075">
    <property type="protein sequence ID" value="UOR12190.1"/>
    <property type="molecule type" value="Genomic_DNA"/>
</dbReference>
<proteinExistence type="predicted"/>
<sequence length="191" mass="22378">MSDQTYHDLEEFTYNGVEHKATIIRTYIDGVQMGNSVTFQYEGVRVSENFDPENHVGWYNLAQTCCEIIDEHGEEIYKGYSKNRGIIKSIKHSYLVLNDKVYDLNVMKVADYYFLGDIRFKDGKTFDGHHPVSGIFEEDKKSRKKTKDNLKTQSLDYHKVKNVLPEDKYINTEKNNEFQKAKTWIQSNINL</sequence>
<organism evidence="1 2">
    <name type="scientific">Halobacillus amylolyticus</name>
    <dbReference type="NCBI Taxonomy" id="2932259"/>
    <lineage>
        <taxon>Bacteria</taxon>
        <taxon>Bacillati</taxon>
        <taxon>Bacillota</taxon>
        <taxon>Bacilli</taxon>
        <taxon>Bacillales</taxon>
        <taxon>Bacillaceae</taxon>
        <taxon>Halobacillus</taxon>
    </lineage>
</organism>
<dbReference type="Proteomes" id="UP000830326">
    <property type="component" value="Chromosome"/>
</dbReference>
<evidence type="ECO:0008006" key="3">
    <source>
        <dbReference type="Google" id="ProtNLM"/>
    </source>
</evidence>
<keyword evidence="2" id="KW-1185">Reference proteome</keyword>